<dbReference type="SUPFAM" id="SSF49899">
    <property type="entry name" value="Concanavalin A-like lectins/glucanases"/>
    <property type="match status" value="1"/>
</dbReference>
<dbReference type="InterPro" id="IPR026444">
    <property type="entry name" value="Secre_tail"/>
</dbReference>
<protein>
    <submittedName>
        <fullName evidence="5">Putative secreted protein (Por secretion system target)</fullName>
    </submittedName>
</protein>
<dbReference type="Gene3D" id="2.60.120.200">
    <property type="match status" value="1"/>
</dbReference>
<evidence type="ECO:0000313" key="6">
    <source>
        <dbReference type="Proteomes" id="UP000284892"/>
    </source>
</evidence>
<keyword evidence="1 2" id="KW-0732">Signal</keyword>
<organism evidence="5 6">
    <name type="scientific">Ichthyenterobacterium magnum</name>
    <dbReference type="NCBI Taxonomy" id="1230530"/>
    <lineage>
        <taxon>Bacteria</taxon>
        <taxon>Pseudomonadati</taxon>
        <taxon>Bacteroidota</taxon>
        <taxon>Flavobacteriia</taxon>
        <taxon>Flavobacteriales</taxon>
        <taxon>Flavobacteriaceae</taxon>
        <taxon>Ichthyenterobacterium</taxon>
    </lineage>
</organism>
<sequence>MKKITLLLFLTFCFTLNAQVLTEDFEAAGVPAGWTSTPTSGATNWTSAAANNSGNVTPRTGTGMGFYYSGNYNGDMATLESPAMDLSAVASQQLTFYYTQEDWGGDQDELRVYYKTSAAGALVELAAYTTSVSTWTEVNLVLPNPSADYYVVFEATSGYGYGVGIDDLVIDDAPSCLTPGSLSVFATSTTTADLSWIPGGTETDFTFEFGAPGFTQGTGTIDTVTGTTGSISGLTAGNSYDFYVTANCAGGDSSPAGPFNWLQPDSGDSCGTAYVAALEADCGTATPTTLDFTGAPSNVSTSCDTFNNYGLWITTTTDAAGGLTVNASGTLGGMAIYDACGGTEVFCDGGDISPSTDVVLSPSTQYYLFFWQEGTASTAMVDICLSSYTPAPAPDCADGVNFPADDATDIDAFGTITLDWDAPSGGETPTAYNIYSGTTSGALTLLATVDAPATTYDTTVGAYSTEIFWSVVPVNGATEAVGPCAEWSFTSADAPPPPGNDLCDNATPITCGATLTAQSTVNATGGSATSCDGTIGDDVWYQFTGNDMDVTITVNASVEEAQIGVFESADCAGITDLAACFASAAGSGSNPVEVTFAAAAGNEYFIQVGNWINGDPGLTFEISATCTPFPTCGEPSNLDASPTDVTADLSWDAAVIGTPIGYNWEIQPDGVAQGTATPFTGNTVGLTDTATGLTAETAYDLYVQTDCDADGTSLWTGPFSFTTTIAPPACGGNFYDTGGNAGVHSANENYTITICPDTPGDAVSVAFTSFLVEGNGDGDCWDELLIFDGADNTGTPITPVSLGLNPAAATDGFCWQAAGDGTADLTGQTIVSSDASGCLTFTFTSDGSGQFDGWEATVGCAPLSSADIDRANAFTYYPNPVKSTLSLTARNNDIQNVAVYNMLGQEVLRTSPNSLHTNVDTSALQTGAYFVKVTINNVTETIRVIKQ</sequence>
<dbReference type="InterPro" id="IPR013783">
    <property type="entry name" value="Ig-like_fold"/>
</dbReference>
<dbReference type="PROSITE" id="PS50060">
    <property type="entry name" value="MAM_2"/>
    <property type="match status" value="1"/>
</dbReference>
<dbReference type="Pfam" id="PF23759">
    <property type="entry name" value="GBD_T9SS_assoc"/>
    <property type="match status" value="2"/>
</dbReference>
<feature type="domain" description="MAM" evidence="3">
    <location>
        <begin position="21"/>
        <end position="178"/>
    </location>
</feature>
<dbReference type="GO" id="GO:0016020">
    <property type="term" value="C:membrane"/>
    <property type="evidence" value="ECO:0007669"/>
    <property type="project" value="InterPro"/>
</dbReference>
<dbReference type="CDD" id="cd00063">
    <property type="entry name" value="FN3"/>
    <property type="match status" value="1"/>
</dbReference>
<dbReference type="GO" id="GO:0004553">
    <property type="term" value="F:hydrolase activity, hydrolyzing O-glycosyl compounds"/>
    <property type="evidence" value="ECO:0007669"/>
    <property type="project" value="UniProtKB-ARBA"/>
</dbReference>
<dbReference type="InterPro" id="IPR000998">
    <property type="entry name" value="MAM_dom"/>
</dbReference>
<comment type="caution">
    <text evidence="5">The sequence shown here is derived from an EMBL/GenBank/DDBJ whole genome shotgun (WGS) entry which is preliminary data.</text>
</comment>
<dbReference type="SMART" id="SM00137">
    <property type="entry name" value="MAM"/>
    <property type="match status" value="1"/>
</dbReference>
<evidence type="ECO:0000256" key="1">
    <source>
        <dbReference type="ARBA" id="ARBA00022729"/>
    </source>
</evidence>
<dbReference type="Proteomes" id="UP000284892">
    <property type="component" value="Unassembled WGS sequence"/>
</dbReference>
<dbReference type="NCBIfam" id="NF038128">
    <property type="entry name" value="choice_anch_J"/>
    <property type="match status" value="1"/>
</dbReference>
<evidence type="ECO:0000259" key="3">
    <source>
        <dbReference type="PROSITE" id="PS50060"/>
    </source>
</evidence>
<gene>
    <name evidence="5" type="ORF">BXY80_1270</name>
</gene>
<evidence type="ECO:0000256" key="2">
    <source>
        <dbReference type="SAM" id="SignalP"/>
    </source>
</evidence>
<dbReference type="Pfam" id="PF00629">
    <property type="entry name" value="MAM"/>
    <property type="match status" value="1"/>
</dbReference>
<reference evidence="5 6" key="1">
    <citation type="submission" date="2018-09" db="EMBL/GenBank/DDBJ databases">
        <title>Genomic Encyclopedia of Archaeal and Bacterial Type Strains, Phase II (KMG-II): from individual species to whole genera.</title>
        <authorList>
            <person name="Goeker M."/>
        </authorList>
    </citation>
    <scope>NUCLEOTIDE SEQUENCE [LARGE SCALE GENOMIC DNA]</scope>
    <source>
        <strain evidence="5 6">DSM 26283</strain>
    </source>
</reference>
<dbReference type="NCBIfam" id="TIGR04183">
    <property type="entry name" value="Por_Secre_tail"/>
    <property type="match status" value="1"/>
</dbReference>
<dbReference type="PROSITE" id="PS50853">
    <property type="entry name" value="FN3"/>
    <property type="match status" value="1"/>
</dbReference>
<name>A0A420DLN2_9FLAO</name>
<dbReference type="Pfam" id="PF18962">
    <property type="entry name" value="Por_Secre_tail"/>
    <property type="match status" value="1"/>
</dbReference>
<proteinExistence type="predicted"/>
<evidence type="ECO:0000259" key="4">
    <source>
        <dbReference type="PROSITE" id="PS50853"/>
    </source>
</evidence>
<dbReference type="GO" id="GO:0005975">
    <property type="term" value="P:carbohydrate metabolic process"/>
    <property type="evidence" value="ECO:0007669"/>
    <property type="project" value="UniProtKB-ARBA"/>
</dbReference>
<dbReference type="InterPro" id="IPR035914">
    <property type="entry name" value="Sperma_CUB_dom_sf"/>
</dbReference>
<dbReference type="Gene3D" id="2.60.40.10">
    <property type="entry name" value="Immunoglobulins"/>
    <property type="match status" value="3"/>
</dbReference>
<dbReference type="InterPro" id="IPR013320">
    <property type="entry name" value="ConA-like_dom_sf"/>
</dbReference>
<dbReference type="SUPFAM" id="SSF49265">
    <property type="entry name" value="Fibronectin type III"/>
    <property type="match status" value="2"/>
</dbReference>
<keyword evidence="6" id="KW-1185">Reference proteome</keyword>
<dbReference type="InterPro" id="IPR036116">
    <property type="entry name" value="FN3_sf"/>
</dbReference>
<dbReference type="InterPro" id="IPR003961">
    <property type="entry name" value="FN3_dom"/>
</dbReference>
<dbReference type="SMART" id="SM00060">
    <property type="entry name" value="FN3"/>
    <property type="match status" value="2"/>
</dbReference>
<dbReference type="Gene3D" id="2.60.120.290">
    <property type="entry name" value="Spermadhesin, CUB domain"/>
    <property type="match status" value="1"/>
</dbReference>
<accession>A0A420DLN2</accession>
<evidence type="ECO:0000313" key="5">
    <source>
        <dbReference type="EMBL" id="RKE95087.1"/>
    </source>
</evidence>
<dbReference type="AlphaFoldDB" id="A0A420DLN2"/>
<dbReference type="InterPro" id="IPR056600">
    <property type="entry name" value="GBD_T9SS_assoc"/>
</dbReference>
<dbReference type="OrthoDB" id="1113525at2"/>
<feature type="signal peptide" evidence="2">
    <location>
        <begin position="1"/>
        <end position="18"/>
    </location>
</feature>
<feature type="domain" description="Fibronectin type-III" evidence="4">
    <location>
        <begin position="178"/>
        <end position="267"/>
    </location>
</feature>
<dbReference type="EMBL" id="RAQJ01000002">
    <property type="protein sequence ID" value="RKE95087.1"/>
    <property type="molecule type" value="Genomic_DNA"/>
</dbReference>
<dbReference type="RefSeq" id="WP_120200419.1">
    <property type="nucleotide sequence ID" value="NZ_RAQJ01000002.1"/>
</dbReference>
<feature type="chain" id="PRO_5019186965" evidence="2">
    <location>
        <begin position="19"/>
        <end position="947"/>
    </location>
</feature>